<dbReference type="SUPFAM" id="SSF53474">
    <property type="entry name" value="alpha/beta-Hydrolases"/>
    <property type="match status" value="1"/>
</dbReference>
<dbReference type="RefSeq" id="XP_046073673.1">
    <property type="nucleotide sequence ID" value="XM_046216006.1"/>
</dbReference>
<evidence type="ECO:0000256" key="2">
    <source>
        <dbReference type="ARBA" id="ARBA00023157"/>
    </source>
</evidence>
<proteinExistence type="predicted"/>
<accession>A0AAD4Q1Z8</accession>
<dbReference type="InterPro" id="IPR029058">
    <property type="entry name" value="AB_hydrolase_fold"/>
</dbReference>
<comment type="caution">
    <text evidence="4">The sequence shown here is derived from an EMBL/GenBank/DDBJ whole genome shotgun (WGS) entry which is preliminary data.</text>
</comment>
<dbReference type="GO" id="GO:0052689">
    <property type="term" value="F:carboxylic ester hydrolase activity"/>
    <property type="evidence" value="ECO:0007669"/>
    <property type="project" value="UniProtKB-ARBA"/>
</dbReference>
<keyword evidence="5" id="KW-1185">Reference proteome</keyword>
<dbReference type="Proteomes" id="UP001201262">
    <property type="component" value="Unassembled WGS sequence"/>
</dbReference>
<dbReference type="PANTHER" id="PTHR33630">
    <property type="entry name" value="CUTINASE RV1984C-RELATED-RELATED"/>
    <property type="match status" value="1"/>
</dbReference>
<dbReference type="GeneID" id="70246293"/>
<evidence type="ECO:0000256" key="1">
    <source>
        <dbReference type="ARBA" id="ARBA00022801"/>
    </source>
</evidence>
<dbReference type="AlphaFoldDB" id="A0AAD4Q1Z8"/>
<dbReference type="Gene3D" id="3.40.50.1820">
    <property type="entry name" value="alpha/beta hydrolase"/>
    <property type="match status" value="1"/>
</dbReference>
<dbReference type="SMART" id="SM01110">
    <property type="entry name" value="Cutinase"/>
    <property type="match status" value="1"/>
</dbReference>
<dbReference type="PANTHER" id="PTHR33630:SF9">
    <property type="entry name" value="CUTINASE 4"/>
    <property type="match status" value="1"/>
</dbReference>
<sequence length="230" mass="24847">MLWFFQFFLSLTLLLPTLLAQTVSSNDCASSVHVLLARGEGTGDDLNVLSTVQGLVLQQIPGSTVLGLPYDHGNSDKEAAAYNGSLLFQQYVQQYAASCPNSKIALLGYSLGAVALMDGICGTGSIGIYDYVAPLDPKYADYVIGIFTYGDETYAPFQPWNVGNCTIGAGIFPRLNSGACYPFQASLQSYCDYGDNQCCSPLPLDDNAAHHTYVEKYNQDVVNFIISRLG</sequence>
<evidence type="ECO:0000313" key="4">
    <source>
        <dbReference type="EMBL" id="KAH8699209.1"/>
    </source>
</evidence>
<dbReference type="Pfam" id="PF01083">
    <property type="entry name" value="Cutinase"/>
    <property type="match status" value="1"/>
</dbReference>
<feature type="chain" id="PRO_5042089542" evidence="3">
    <location>
        <begin position="21"/>
        <end position="230"/>
    </location>
</feature>
<name>A0AAD4Q1Z8_9EURO</name>
<evidence type="ECO:0000256" key="3">
    <source>
        <dbReference type="SAM" id="SignalP"/>
    </source>
</evidence>
<keyword evidence="1" id="KW-0378">Hydrolase</keyword>
<evidence type="ECO:0000313" key="5">
    <source>
        <dbReference type="Proteomes" id="UP001201262"/>
    </source>
</evidence>
<dbReference type="InterPro" id="IPR000675">
    <property type="entry name" value="Cutinase/axe"/>
</dbReference>
<organism evidence="4 5">
    <name type="scientific">Talaromyces proteolyticus</name>
    <dbReference type="NCBI Taxonomy" id="1131652"/>
    <lineage>
        <taxon>Eukaryota</taxon>
        <taxon>Fungi</taxon>
        <taxon>Dikarya</taxon>
        <taxon>Ascomycota</taxon>
        <taxon>Pezizomycotina</taxon>
        <taxon>Eurotiomycetes</taxon>
        <taxon>Eurotiomycetidae</taxon>
        <taxon>Eurotiales</taxon>
        <taxon>Trichocomaceae</taxon>
        <taxon>Talaromyces</taxon>
        <taxon>Talaromyces sect. Bacilispori</taxon>
    </lineage>
</organism>
<feature type="signal peptide" evidence="3">
    <location>
        <begin position="1"/>
        <end position="20"/>
    </location>
</feature>
<gene>
    <name evidence="4" type="ORF">BGW36DRAFT_377473</name>
</gene>
<keyword evidence="3" id="KW-0732">Signal</keyword>
<dbReference type="EMBL" id="JAJTJA010000005">
    <property type="protein sequence ID" value="KAH8699209.1"/>
    <property type="molecule type" value="Genomic_DNA"/>
</dbReference>
<protein>
    <submittedName>
        <fullName evidence="4">Acetylxylan esterase</fullName>
    </submittedName>
</protein>
<reference evidence="4" key="1">
    <citation type="submission" date="2021-12" db="EMBL/GenBank/DDBJ databases">
        <title>Convergent genome expansion in fungi linked to evolution of root-endophyte symbiosis.</title>
        <authorList>
            <consortium name="DOE Joint Genome Institute"/>
            <person name="Ke Y.-H."/>
            <person name="Bonito G."/>
            <person name="Liao H.-L."/>
            <person name="Looney B."/>
            <person name="Rojas-Flechas A."/>
            <person name="Nash J."/>
            <person name="Hameed K."/>
            <person name="Schadt C."/>
            <person name="Martin F."/>
            <person name="Crous P.W."/>
            <person name="Miettinen O."/>
            <person name="Magnuson J.K."/>
            <person name="Labbe J."/>
            <person name="Jacobson D."/>
            <person name="Doktycz M.J."/>
            <person name="Veneault-Fourrey C."/>
            <person name="Kuo A."/>
            <person name="Mondo S."/>
            <person name="Calhoun S."/>
            <person name="Riley R."/>
            <person name="Ohm R."/>
            <person name="LaButti K."/>
            <person name="Andreopoulos B."/>
            <person name="Pangilinan J."/>
            <person name="Nolan M."/>
            <person name="Tritt A."/>
            <person name="Clum A."/>
            <person name="Lipzen A."/>
            <person name="Daum C."/>
            <person name="Barry K."/>
            <person name="Grigoriev I.V."/>
            <person name="Vilgalys R."/>
        </authorList>
    </citation>
    <scope>NUCLEOTIDE SEQUENCE</scope>
    <source>
        <strain evidence="4">PMI_201</strain>
    </source>
</reference>
<keyword evidence="2" id="KW-1015">Disulfide bond</keyword>